<gene>
    <name evidence="1" type="ORF">MT2528_3597</name>
    <name evidence="2" type="ORF">NVI5450_3792</name>
</gene>
<dbReference type="RefSeq" id="WP_045110549.1">
    <property type="nucleotide sequence ID" value="NZ_CAWQZC010000025.1"/>
</dbReference>
<sequence length="127" mass="15007">MQAVAFINEKSVLLTDSVNKFLMHKISYKVLSNLVWDVLQDWQSLDVIDEKVSGEKEHIFWFLIFELHYWEENTLIKDAELRKNLYACALYLEREQDLPKFCVGLRPNRHVSEESLTNTEKDIVTSD</sequence>
<evidence type="ECO:0000313" key="3">
    <source>
        <dbReference type="Proteomes" id="UP000182660"/>
    </source>
</evidence>
<evidence type="ECO:0000313" key="2">
    <source>
        <dbReference type="EMBL" id="SGZ12128.1"/>
    </source>
</evidence>
<dbReference type="Proteomes" id="UP000182660">
    <property type="component" value="Unassembled WGS sequence"/>
</dbReference>
<dbReference type="EMBL" id="FPLD01000102">
    <property type="protein sequence ID" value="SGZ12128.1"/>
    <property type="molecule type" value="Genomic_DNA"/>
</dbReference>
<dbReference type="KEGG" id="mvs:MVIS_2359"/>
<evidence type="ECO:0000313" key="4">
    <source>
        <dbReference type="Proteomes" id="UP000183794"/>
    </source>
</evidence>
<dbReference type="EMBL" id="FPLJ01000079">
    <property type="protein sequence ID" value="SGY98321.1"/>
    <property type="molecule type" value="Genomic_DNA"/>
</dbReference>
<dbReference type="HOGENOM" id="CLU_2221432_0_0_6"/>
<accession>A0A090IE35</accession>
<protein>
    <submittedName>
        <fullName evidence="2">Uncharacterized protein</fullName>
    </submittedName>
</protein>
<dbReference type="AlphaFoldDB" id="A0A090IE35"/>
<dbReference type="OrthoDB" id="6267605at2"/>
<name>A0A090IE35_9GAMM</name>
<reference evidence="2 4" key="2">
    <citation type="submission" date="2016-11" db="EMBL/GenBank/DDBJ databases">
        <authorList>
            <person name="Jaros S."/>
            <person name="Januszkiewicz K."/>
            <person name="Wedrychowicz H."/>
        </authorList>
    </citation>
    <scope>NUCLEOTIDE SEQUENCE [LARGE SCALE GENOMIC DNA]</scope>
    <source>
        <strain evidence="2">NVI 5450</strain>
    </source>
</reference>
<reference evidence="1 3" key="1">
    <citation type="submission" date="2016-11" db="EMBL/GenBank/DDBJ databases">
        <authorList>
            <person name="Klemetsen T."/>
        </authorList>
    </citation>
    <scope>NUCLEOTIDE SEQUENCE [LARGE SCALE GENOMIC DNA]</scope>
    <source>
        <strain evidence="1">MT 2528</strain>
    </source>
</reference>
<dbReference type="PATRIC" id="fig|80854.5.peg.2513"/>
<dbReference type="Proteomes" id="UP000183794">
    <property type="component" value="Unassembled WGS sequence"/>
</dbReference>
<organism evidence="2 4">
    <name type="scientific">Moritella viscosa</name>
    <dbReference type="NCBI Taxonomy" id="80854"/>
    <lineage>
        <taxon>Bacteria</taxon>
        <taxon>Pseudomonadati</taxon>
        <taxon>Pseudomonadota</taxon>
        <taxon>Gammaproteobacteria</taxon>
        <taxon>Alteromonadales</taxon>
        <taxon>Moritellaceae</taxon>
        <taxon>Moritella</taxon>
    </lineage>
</organism>
<dbReference type="GeneID" id="61297412"/>
<keyword evidence="3" id="KW-1185">Reference proteome</keyword>
<evidence type="ECO:0000313" key="1">
    <source>
        <dbReference type="EMBL" id="SGY98321.1"/>
    </source>
</evidence>
<proteinExistence type="predicted"/>